<proteinExistence type="predicted"/>
<feature type="region of interest" description="Disordered" evidence="1">
    <location>
        <begin position="313"/>
        <end position="360"/>
    </location>
</feature>
<feature type="compositionally biased region" description="Polar residues" evidence="1">
    <location>
        <begin position="263"/>
        <end position="277"/>
    </location>
</feature>
<reference evidence="4" key="1">
    <citation type="journal article" date="2020" name="Stud. Mycol.">
        <title>101 Dothideomycetes genomes: a test case for predicting lifestyles and emergence of pathogens.</title>
        <authorList>
            <person name="Haridas S."/>
            <person name="Albert R."/>
            <person name="Binder M."/>
            <person name="Bloem J."/>
            <person name="Labutti K."/>
            <person name="Salamov A."/>
            <person name="Andreopoulos B."/>
            <person name="Baker S."/>
            <person name="Barry K."/>
            <person name="Bills G."/>
            <person name="Bluhm B."/>
            <person name="Cannon C."/>
            <person name="Castanera R."/>
            <person name="Culley D."/>
            <person name="Daum C."/>
            <person name="Ezra D."/>
            <person name="Gonzalez J."/>
            <person name="Henrissat B."/>
            <person name="Kuo A."/>
            <person name="Liang C."/>
            <person name="Lipzen A."/>
            <person name="Lutzoni F."/>
            <person name="Magnuson J."/>
            <person name="Mondo S."/>
            <person name="Nolan M."/>
            <person name="Ohm R."/>
            <person name="Pangilinan J."/>
            <person name="Park H.-J."/>
            <person name="Ramirez L."/>
            <person name="Alfaro M."/>
            <person name="Sun H."/>
            <person name="Tritt A."/>
            <person name="Yoshinaga Y."/>
            <person name="Zwiers L.-H."/>
            <person name="Turgeon B."/>
            <person name="Goodwin S."/>
            <person name="Spatafora J."/>
            <person name="Crous P."/>
            <person name="Grigoriev I."/>
        </authorList>
    </citation>
    <scope>NUCLEOTIDE SEQUENCE</scope>
    <source>
        <strain evidence="4">CBS 121167</strain>
    </source>
</reference>
<accession>A0A6A6BUJ1</accession>
<evidence type="ECO:0000256" key="1">
    <source>
        <dbReference type="SAM" id="MobiDB-lite"/>
    </source>
</evidence>
<feature type="chain" id="PRO_5025573737" evidence="3">
    <location>
        <begin position="20"/>
        <end position="360"/>
    </location>
</feature>
<organism evidence="4 5">
    <name type="scientific">Aplosporella prunicola CBS 121167</name>
    <dbReference type="NCBI Taxonomy" id="1176127"/>
    <lineage>
        <taxon>Eukaryota</taxon>
        <taxon>Fungi</taxon>
        <taxon>Dikarya</taxon>
        <taxon>Ascomycota</taxon>
        <taxon>Pezizomycotina</taxon>
        <taxon>Dothideomycetes</taxon>
        <taxon>Dothideomycetes incertae sedis</taxon>
        <taxon>Botryosphaeriales</taxon>
        <taxon>Aplosporellaceae</taxon>
        <taxon>Aplosporella</taxon>
    </lineage>
</organism>
<keyword evidence="2" id="KW-0472">Membrane</keyword>
<keyword evidence="2" id="KW-1133">Transmembrane helix</keyword>
<evidence type="ECO:0000313" key="5">
    <source>
        <dbReference type="Proteomes" id="UP000799438"/>
    </source>
</evidence>
<protein>
    <submittedName>
        <fullName evidence="4">Uncharacterized protein</fullName>
    </submittedName>
</protein>
<dbReference type="OrthoDB" id="3940311at2759"/>
<dbReference type="GeneID" id="54293742"/>
<feature type="region of interest" description="Disordered" evidence="1">
    <location>
        <begin position="247"/>
        <end position="277"/>
    </location>
</feature>
<evidence type="ECO:0000313" key="4">
    <source>
        <dbReference type="EMBL" id="KAF2147013.1"/>
    </source>
</evidence>
<feature type="transmembrane region" description="Helical" evidence="2">
    <location>
        <begin position="208"/>
        <end position="231"/>
    </location>
</feature>
<dbReference type="AlphaFoldDB" id="A0A6A6BUJ1"/>
<evidence type="ECO:0000256" key="3">
    <source>
        <dbReference type="SAM" id="SignalP"/>
    </source>
</evidence>
<dbReference type="Proteomes" id="UP000799438">
    <property type="component" value="Unassembled WGS sequence"/>
</dbReference>
<dbReference type="EMBL" id="ML995474">
    <property type="protein sequence ID" value="KAF2147013.1"/>
    <property type="molecule type" value="Genomic_DNA"/>
</dbReference>
<evidence type="ECO:0000256" key="2">
    <source>
        <dbReference type="SAM" id="Phobius"/>
    </source>
</evidence>
<keyword evidence="2" id="KW-0812">Transmembrane</keyword>
<keyword evidence="5" id="KW-1185">Reference proteome</keyword>
<name>A0A6A6BUJ1_9PEZI</name>
<dbReference type="RefSeq" id="XP_033402721.1">
    <property type="nucleotide sequence ID" value="XM_033536246.1"/>
</dbReference>
<keyword evidence="3" id="KW-0732">Signal</keyword>
<feature type="signal peptide" evidence="3">
    <location>
        <begin position="1"/>
        <end position="19"/>
    </location>
</feature>
<sequence>MKPSSYLHFLFLNLPLAVSRPTAGSQEKTPSEPCEAKIGATWVPAAPPTLQSRDEPAAVESHTGRLASLNIIVGDGGSPAADKKKSKEWGLECHDHDGPNIFFTHPLLSNISFNVHTEWYVTYPGRLARKFSSEGYNITKPSERTCFWKEIRKVKKHWIERGKISIRATGDANITMAEEQLKDITKIMEDLAPTVEITVLALGLTIPIWGMLLLRACVAVIAFCCGLFMVIKETFRSRRGVNIAAHDHGSDDGGAGPDCELESPTSTEFRNKDVSSPFTTNRRWSSFGRAGSGTWKFLPAYTEEGRTVELHELRHGSSASSSAAPPYPGDMPPRYSIIEAMRDEWKHEDRRESRTDDRDS</sequence>
<feature type="compositionally biased region" description="Basic and acidic residues" evidence="1">
    <location>
        <begin position="340"/>
        <end position="360"/>
    </location>
</feature>
<gene>
    <name evidence="4" type="ORF">K452DRAFT_216</name>
</gene>